<evidence type="ECO:0000313" key="2">
    <source>
        <dbReference type="EMBL" id="MBP3960172.1"/>
    </source>
</evidence>
<dbReference type="RefSeq" id="WP_210661272.1">
    <property type="nucleotide sequence ID" value="NZ_JAGKQQ010000001.1"/>
</dbReference>
<keyword evidence="1" id="KW-0472">Membrane</keyword>
<protein>
    <submittedName>
        <fullName evidence="2">Uncharacterized protein</fullName>
    </submittedName>
</protein>
<sequence>MMAWPTLICGALLVLVGIVGYGTSEVQPPPVTALIPAFFGAALVVCGALAFNDKLRKHVMHLAAMVGLLGAVGGFMPLIRQINKTGEFDPVKRSAIAGELMIVVCVVFVGMCVNSFIQAKKARKAKEAAGAV</sequence>
<evidence type="ECO:0000313" key="3">
    <source>
        <dbReference type="Proteomes" id="UP000676565"/>
    </source>
</evidence>
<name>A0ABS5C2G7_9BACT</name>
<keyword evidence="1" id="KW-1133">Transmembrane helix</keyword>
<dbReference type="Proteomes" id="UP000676565">
    <property type="component" value="Unassembled WGS sequence"/>
</dbReference>
<reference evidence="2 3" key="1">
    <citation type="submission" date="2021-04" db="EMBL/GenBank/DDBJ databases">
        <authorList>
            <person name="Ivanova A."/>
        </authorList>
    </citation>
    <scope>NUCLEOTIDE SEQUENCE [LARGE SCALE GENOMIC DNA]</scope>
    <source>
        <strain evidence="2 3">G18</strain>
    </source>
</reference>
<evidence type="ECO:0000256" key="1">
    <source>
        <dbReference type="SAM" id="Phobius"/>
    </source>
</evidence>
<keyword evidence="3" id="KW-1185">Reference proteome</keyword>
<proteinExistence type="predicted"/>
<accession>A0ABS5C2G7</accession>
<keyword evidence="1" id="KW-0812">Transmembrane</keyword>
<feature type="transmembrane region" description="Helical" evidence="1">
    <location>
        <begin position="100"/>
        <end position="117"/>
    </location>
</feature>
<feature type="transmembrane region" description="Helical" evidence="1">
    <location>
        <begin position="34"/>
        <end position="52"/>
    </location>
</feature>
<feature type="transmembrane region" description="Helical" evidence="1">
    <location>
        <begin position="59"/>
        <end position="80"/>
    </location>
</feature>
<dbReference type="EMBL" id="JAGKQQ010000001">
    <property type="protein sequence ID" value="MBP3960172.1"/>
    <property type="molecule type" value="Genomic_DNA"/>
</dbReference>
<organism evidence="2 3">
    <name type="scientific">Gemmata palustris</name>
    <dbReference type="NCBI Taxonomy" id="2822762"/>
    <lineage>
        <taxon>Bacteria</taxon>
        <taxon>Pseudomonadati</taxon>
        <taxon>Planctomycetota</taxon>
        <taxon>Planctomycetia</taxon>
        <taxon>Gemmatales</taxon>
        <taxon>Gemmataceae</taxon>
        <taxon>Gemmata</taxon>
    </lineage>
</organism>
<gene>
    <name evidence="2" type="ORF">J8F10_33515</name>
</gene>
<comment type="caution">
    <text evidence="2">The sequence shown here is derived from an EMBL/GenBank/DDBJ whole genome shotgun (WGS) entry which is preliminary data.</text>
</comment>